<proteinExistence type="predicted"/>
<organism evidence="1 2">
    <name type="scientific">Trypanosoma cruzi</name>
    <dbReference type="NCBI Taxonomy" id="5693"/>
    <lineage>
        <taxon>Eukaryota</taxon>
        <taxon>Discoba</taxon>
        <taxon>Euglenozoa</taxon>
        <taxon>Kinetoplastea</taxon>
        <taxon>Metakinetoplastina</taxon>
        <taxon>Trypanosomatida</taxon>
        <taxon>Trypanosomatidae</taxon>
        <taxon>Trypanosoma</taxon>
        <taxon>Schizotrypanum</taxon>
    </lineage>
</organism>
<dbReference type="VEuPathDB" id="TriTrypDB:ECC02_007719"/>
<dbReference type="VEuPathDB" id="TriTrypDB:TcYC6_0038140"/>
<dbReference type="VEuPathDB" id="TriTrypDB:TcCL_NonESM07859"/>
<dbReference type="EMBL" id="PRFA01000037">
    <property type="protein sequence ID" value="PWU92515.1"/>
    <property type="molecule type" value="Genomic_DNA"/>
</dbReference>
<dbReference type="VEuPathDB" id="TriTrypDB:TcCLB.509525.40"/>
<dbReference type="VEuPathDB" id="TriTrypDB:Tc_MARK_8709"/>
<dbReference type="AlphaFoldDB" id="A0A2V2V7P3"/>
<dbReference type="VEuPathDB" id="TriTrypDB:C3747_301g40"/>
<sequence>MRRLGSTHFASAFMHADDRTLVALCVDLRACVAAMPAAVSVVATWAAEHCLRISADRSGAALFCIASHGQSDEDTADHRLGGGKPRVNPTLCVCSAMRLIDTSILFCTSPSLQGRPCHAAISCGWAQELVRPSTPCDPFLLDASTVRYTTAVRRPHRVRSPLASTAWKCGTGTAARHRSSHAYQRRIPLSTWPPVQHRCGGSLRSAHPHSINASHVSVILRTCVAQSARKPHLRQYLGRQRRPFRCREMPSSRNCDASAATWGSPRTTSAPLMLSTEFSLGTLRAAAGWASSGHGTPRTPWTVSDDRPLKRPATLWDRMMQAAGRTARCLSLSMHLDPLHCRFTPRTAELPVGPRRTAAGSLACTCRAECPVTEHGLGQFPVPRLAAASQSPTRVPVATDSLSAMESLCLGLLAVHDDVSEEICTVPHSLED</sequence>
<dbReference type="VEuPathDB" id="TriTrypDB:TcG_11017"/>
<gene>
    <name evidence="1" type="ORF">C4B63_37g139</name>
</gene>
<dbReference type="VEuPathDB" id="TriTrypDB:TCDM_09977"/>
<dbReference type="VEuPathDB" id="TriTrypDB:TCSYLVIO_002646"/>
<protein>
    <submittedName>
        <fullName evidence="1">Uncharacterized protein</fullName>
    </submittedName>
</protein>
<dbReference type="VEuPathDB" id="TriTrypDB:TcCLB.509527.40"/>
<reference evidence="1 2" key="1">
    <citation type="journal article" date="2018" name="Microb. Genom.">
        <title>Expanding an expanded genome: long-read sequencing of Trypanosoma cruzi.</title>
        <authorList>
            <person name="Berna L."/>
            <person name="Rodriguez M."/>
            <person name="Chiribao M.L."/>
            <person name="Parodi-Talice A."/>
            <person name="Pita S."/>
            <person name="Rijo G."/>
            <person name="Alvarez-Valin F."/>
            <person name="Robello C."/>
        </authorList>
    </citation>
    <scope>NUCLEOTIDE SEQUENCE [LARGE SCALE GENOMIC DNA]</scope>
    <source>
        <strain evidence="1 2">Dm28c</strain>
    </source>
</reference>
<dbReference type="VEuPathDB" id="TriTrypDB:TcBrA4_0107930"/>
<evidence type="ECO:0000313" key="2">
    <source>
        <dbReference type="Proteomes" id="UP000246121"/>
    </source>
</evidence>
<evidence type="ECO:0000313" key="1">
    <source>
        <dbReference type="EMBL" id="PWU92515.1"/>
    </source>
</evidence>
<dbReference type="VEuPathDB" id="TriTrypDB:BCY84_09208"/>
<name>A0A2V2V7P3_TRYCR</name>
<dbReference type="VEuPathDB" id="TriTrypDB:C4B63_37g139"/>
<comment type="caution">
    <text evidence="1">The sequence shown here is derived from an EMBL/GenBank/DDBJ whole genome shotgun (WGS) entry which is preliminary data.</text>
</comment>
<dbReference type="VEuPathDB" id="TriTrypDB:TcCL_NonESM11495"/>
<dbReference type="VEuPathDB" id="TriTrypDB:C3747_58g162"/>
<dbReference type="Proteomes" id="UP000246121">
    <property type="component" value="Unassembled WGS sequence"/>
</dbReference>
<accession>A0A2V2V7P3</accession>
<dbReference type="VEuPathDB" id="TriTrypDB:TcCLB.509699.250"/>
<dbReference type="VEuPathDB" id="TriTrypDB:TcCLB.510477.20"/>